<dbReference type="Pfam" id="PF13966">
    <property type="entry name" value="zf-RVT"/>
    <property type="match status" value="1"/>
</dbReference>
<organism evidence="2 3">
    <name type="scientific">Channa striata</name>
    <name type="common">Snakehead murrel</name>
    <name type="synonym">Ophicephalus striatus</name>
    <dbReference type="NCBI Taxonomy" id="64152"/>
    <lineage>
        <taxon>Eukaryota</taxon>
        <taxon>Metazoa</taxon>
        <taxon>Chordata</taxon>
        <taxon>Craniata</taxon>
        <taxon>Vertebrata</taxon>
        <taxon>Euteleostomi</taxon>
        <taxon>Actinopterygii</taxon>
        <taxon>Neopterygii</taxon>
        <taxon>Teleostei</taxon>
        <taxon>Neoteleostei</taxon>
        <taxon>Acanthomorphata</taxon>
        <taxon>Anabantaria</taxon>
        <taxon>Anabantiformes</taxon>
        <taxon>Channoidei</taxon>
        <taxon>Channidae</taxon>
        <taxon>Channa</taxon>
    </lineage>
</organism>
<accession>A0AA88IC66</accession>
<evidence type="ECO:0000259" key="1">
    <source>
        <dbReference type="Pfam" id="PF13966"/>
    </source>
</evidence>
<dbReference type="Proteomes" id="UP001187415">
    <property type="component" value="Unassembled WGS sequence"/>
</dbReference>
<keyword evidence="3" id="KW-1185">Reference proteome</keyword>
<evidence type="ECO:0000313" key="3">
    <source>
        <dbReference type="Proteomes" id="UP001187415"/>
    </source>
</evidence>
<dbReference type="EMBL" id="JAUPFM010000204">
    <property type="protein sequence ID" value="KAK2810877.1"/>
    <property type="molecule type" value="Genomic_DNA"/>
</dbReference>
<sequence>MISGLEEGGRDVPDFPLKLDTIFVTSLLQDMVLREGHPASYCQRFYFSYAARKLLNWSNFGPRSEQQPWHYDWAASWLKVHPETLENNLWARHRVLYEAIREKVGPPSMVGVPASVWAAVQPVGLENGLKDLHWVCLHKSLPVREKMYRHGLSHSPLCPRLTCGAEETVHHVMWECSFARRVWVTARRVVRRAEPNFILTWEVVERGLAAANTSSRGRGLWLLLSLYKRELWLARQALVRKGQQWSVERLLEKVKWEMKERMKWDVQKLGYHAAKERWKGGFGWL</sequence>
<dbReference type="InterPro" id="IPR026960">
    <property type="entry name" value="RVT-Znf"/>
</dbReference>
<comment type="caution">
    <text evidence="2">The sequence shown here is derived from an EMBL/GenBank/DDBJ whole genome shotgun (WGS) entry which is preliminary data.</text>
</comment>
<name>A0AA88IC66_CHASR</name>
<dbReference type="AlphaFoldDB" id="A0AA88IC66"/>
<evidence type="ECO:0000313" key="2">
    <source>
        <dbReference type="EMBL" id="KAK2810877.1"/>
    </source>
</evidence>
<reference evidence="2" key="1">
    <citation type="submission" date="2023-07" db="EMBL/GenBank/DDBJ databases">
        <title>Chromosome-level Genome Assembly of Striped Snakehead (Channa striata).</title>
        <authorList>
            <person name="Liu H."/>
        </authorList>
    </citation>
    <scope>NUCLEOTIDE SEQUENCE</scope>
    <source>
        <strain evidence="2">Gz</strain>
        <tissue evidence="2">Muscle</tissue>
    </source>
</reference>
<proteinExistence type="predicted"/>
<gene>
    <name evidence="2" type="ORF">Q5P01_000336</name>
</gene>
<protein>
    <recommendedName>
        <fullName evidence="1">Reverse transcriptase zinc-binding domain-containing protein</fullName>
    </recommendedName>
</protein>
<feature type="domain" description="Reverse transcriptase zinc-binding" evidence="1">
    <location>
        <begin position="132"/>
        <end position="183"/>
    </location>
</feature>